<dbReference type="Proteomes" id="UP000821866">
    <property type="component" value="Chromosome 7"/>
</dbReference>
<name>A0A9J6DG38_RHIMP</name>
<evidence type="ECO:0000313" key="1">
    <source>
        <dbReference type="EMBL" id="KAH8020955.1"/>
    </source>
</evidence>
<reference evidence="1" key="2">
    <citation type="submission" date="2021-09" db="EMBL/GenBank/DDBJ databases">
        <authorList>
            <person name="Jia N."/>
            <person name="Wang J."/>
            <person name="Shi W."/>
            <person name="Du L."/>
            <person name="Sun Y."/>
            <person name="Zhan W."/>
            <person name="Jiang J."/>
            <person name="Wang Q."/>
            <person name="Zhang B."/>
            <person name="Ji P."/>
            <person name="Sakyi L.B."/>
            <person name="Cui X."/>
            <person name="Yuan T."/>
            <person name="Jiang B."/>
            <person name="Yang W."/>
            <person name="Lam T.T.-Y."/>
            <person name="Chang Q."/>
            <person name="Ding S."/>
            <person name="Wang X."/>
            <person name="Zhu J."/>
            <person name="Ruan X."/>
            <person name="Zhao L."/>
            <person name="Wei J."/>
            <person name="Que T."/>
            <person name="Du C."/>
            <person name="Cheng J."/>
            <person name="Dai P."/>
            <person name="Han X."/>
            <person name="Huang E."/>
            <person name="Gao Y."/>
            <person name="Liu J."/>
            <person name="Shao H."/>
            <person name="Ye R."/>
            <person name="Li L."/>
            <person name="Wei W."/>
            <person name="Wang X."/>
            <person name="Wang C."/>
            <person name="Huo Q."/>
            <person name="Li W."/>
            <person name="Guo W."/>
            <person name="Chen H."/>
            <person name="Chen S."/>
            <person name="Zhou L."/>
            <person name="Zhou L."/>
            <person name="Ni X."/>
            <person name="Tian J."/>
            <person name="Zhou Y."/>
            <person name="Sheng Y."/>
            <person name="Liu T."/>
            <person name="Pan Y."/>
            <person name="Xia L."/>
            <person name="Li J."/>
            <person name="Zhao F."/>
            <person name="Cao W."/>
        </authorList>
    </citation>
    <scope>NUCLEOTIDE SEQUENCE</scope>
    <source>
        <strain evidence="1">Rmic-2018</strain>
        <tissue evidence="1">Larvae</tissue>
    </source>
</reference>
<dbReference type="AlphaFoldDB" id="A0A9J6DG38"/>
<dbReference type="EMBL" id="JABSTU010000009">
    <property type="protein sequence ID" value="KAH8020955.1"/>
    <property type="molecule type" value="Genomic_DNA"/>
</dbReference>
<protein>
    <submittedName>
        <fullName evidence="1">Uncharacterized protein</fullName>
    </submittedName>
</protein>
<dbReference type="VEuPathDB" id="VectorBase:LOC119174494"/>
<proteinExistence type="predicted"/>
<reference evidence="1" key="1">
    <citation type="journal article" date="2020" name="Cell">
        <title>Large-Scale Comparative Analyses of Tick Genomes Elucidate Their Genetic Diversity and Vector Capacities.</title>
        <authorList>
            <consortium name="Tick Genome and Microbiome Consortium (TIGMIC)"/>
            <person name="Jia N."/>
            <person name="Wang J."/>
            <person name="Shi W."/>
            <person name="Du L."/>
            <person name="Sun Y."/>
            <person name="Zhan W."/>
            <person name="Jiang J.F."/>
            <person name="Wang Q."/>
            <person name="Zhang B."/>
            <person name="Ji P."/>
            <person name="Bell-Sakyi L."/>
            <person name="Cui X.M."/>
            <person name="Yuan T.T."/>
            <person name="Jiang B.G."/>
            <person name="Yang W.F."/>
            <person name="Lam T.T."/>
            <person name="Chang Q.C."/>
            <person name="Ding S.J."/>
            <person name="Wang X.J."/>
            <person name="Zhu J.G."/>
            <person name="Ruan X.D."/>
            <person name="Zhao L."/>
            <person name="Wei J.T."/>
            <person name="Ye R.Z."/>
            <person name="Que T.C."/>
            <person name="Du C.H."/>
            <person name="Zhou Y.H."/>
            <person name="Cheng J.X."/>
            <person name="Dai P.F."/>
            <person name="Guo W.B."/>
            <person name="Han X.H."/>
            <person name="Huang E.J."/>
            <person name="Li L.F."/>
            <person name="Wei W."/>
            <person name="Gao Y.C."/>
            <person name="Liu J.Z."/>
            <person name="Shao H.Z."/>
            <person name="Wang X."/>
            <person name="Wang C.C."/>
            <person name="Yang T.C."/>
            <person name="Huo Q.B."/>
            <person name="Li W."/>
            <person name="Chen H.Y."/>
            <person name="Chen S.E."/>
            <person name="Zhou L.G."/>
            <person name="Ni X.B."/>
            <person name="Tian J.H."/>
            <person name="Sheng Y."/>
            <person name="Liu T."/>
            <person name="Pan Y.S."/>
            <person name="Xia L.Y."/>
            <person name="Li J."/>
            <person name="Zhao F."/>
            <person name="Cao W.C."/>
        </authorList>
    </citation>
    <scope>NUCLEOTIDE SEQUENCE</scope>
    <source>
        <strain evidence="1">Rmic-2018</strain>
    </source>
</reference>
<accession>A0A9J6DG38</accession>
<organism evidence="1 2">
    <name type="scientific">Rhipicephalus microplus</name>
    <name type="common">Cattle tick</name>
    <name type="synonym">Boophilus microplus</name>
    <dbReference type="NCBI Taxonomy" id="6941"/>
    <lineage>
        <taxon>Eukaryota</taxon>
        <taxon>Metazoa</taxon>
        <taxon>Ecdysozoa</taxon>
        <taxon>Arthropoda</taxon>
        <taxon>Chelicerata</taxon>
        <taxon>Arachnida</taxon>
        <taxon>Acari</taxon>
        <taxon>Parasitiformes</taxon>
        <taxon>Ixodida</taxon>
        <taxon>Ixodoidea</taxon>
        <taxon>Ixodidae</taxon>
        <taxon>Rhipicephalinae</taxon>
        <taxon>Rhipicephalus</taxon>
        <taxon>Boophilus</taxon>
    </lineage>
</organism>
<sequence>MLGHHSEARAYVNRDEEAQQHADVFLDFDDDPVSKQAIQHDWSGMLFSQEENPFVDEDNDFILIAECNEVHGPMPLVTIPHNIGDRVENIDINSLVISILSVDYQQVGAQHNISFFSLVPQVNIGCKQHRDKLNGSSISEASFHESLSKYEDMLESALQEIEDSLAAGCPFDATKDLVRTLLNLPRLSPELERFLQLATEKEPPHEPRELKIPFQRDYELGLVPLRDIWKKGFILCIYWLYVSYKVINLTSTGFLF</sequence>
<comment type="caution">
    <text evidence="1">The sequence shown here is derived from an EMBL/GenBank/DDBJ whole genome shotgun (WGS) entry which is preliminary data.</text>
</comment>
<keyword evidence="2" id="KW-1185">Reference proteome</keyword>
<gene>
    <name evidence="1" type="ORF">HPB51_010345</name>
</gene>
<evidence type="ECO:0000313" key="2">
    <source>
        <dbReference type="Proteomes" id="UP000821866"/>
    </source>
</evidence>